<comment type="caution">
    <text evidence="2">The sequence shown here is derived from an EMBL/GenBank/DDBJ whole genome shotgun (WGS) entry which is preliminary data.</text>
</comment>
<reference evidence="3" key="1">
    <citation type="submission" date="2017-09" db="EMBL/GenBank/DDBJ databases">
        <title>Depth-based differentiation of microbial function through sediment-hosted aquifers and enrichment of novel symbionts in the deep terrestrial subsurface.</title>
        <authorList>
            <person name="Probst A.J."/>
            <person name="Ladd B."/>
            <person name="Jarett J.K."/>
            <person name="Geller-Mcgrath D.E."/>
            <person name="Sieber C.M.K."/>
            <person name="Emerson J.B."/>
            <person name="Anantharaman K."/>
            <person name="Thomas B.C."/>
            <person name="Malmstrom R."/>
            <person name="Stieglmeier M."/>
            <person name="Klingl A."/>
            <person name="Woyke T."/>
            <person name="Ryan C.M."/>
            <person name="Banfield J.F."/>
        </authorList>
    </citation>
    <scope>NUCLEOTIDE SEQUENCE [LARGE SCALE GENOMIC DNA]</scope>
</reference>
<protein>
    <recommendedName>
        <fullName evidence="1">Glycosyltransferase 2-like domain-containing protein</fullName>
    </recommendedName>
</protein>
<name>A0A2M7W2T6_9BACT</name>
<gene>
    <name evidence="2" type="ORF">COX64_00945</name>
</gene>
<dbReference type="AlphaFoldDB" id="A0A2M7W2T6"/>
<dbReference type="InterPro" id="IPR029044">
    <property type="entry name" value="Nucleotide-diphossugar_trans"/>
</dbReference>
<accession>A0A2M7W2T6</accession>
<dbReference type="Pfam" id="PF00535">
    <property type="entry name" value="Glycos_transf_2"/>
    <property type="match status" value="1"/>
</dbReference>
<dbReference type="InterPro" id="IPR050256">
    <property type="entry name" value="Glycosyltransferase_2"/>
</dbReference>
<sequence>MKLSLIMPVYNEQNTFREIVEKVVNALAGIDFELIMVDDQSVDNSYLLMQELHKKFGERIQLLQKEHSGKSQTVKKGILASKGDYVVIQDADLEYEPADLPAIFEKIQKEKLDVLYGNRFGKRNEAVYFQNWIGNSALSLLSAVITGIRANMWPRDMEVGYKMAKGDLFRKLAATLTATTNFGFEPEITAKFSKVKNVKFAQAAVHYYPRTVAEGKKMIAVKHGVEALKEIIRYNFFSK</sequence>
<proteinExistence type="predicted"/>
<dbReference type="Proteomes" id="UP000228952">
    <property type="component" value="Unassembled WGS sequence"/>
</dbReference>
<dbReference type="SUPFAM" id="SSF53448">
    <property type="entry name" value="Nucleotide-diphospho-sugar transferases"/>
    <property type="match status" value="1"/>
</dbReference>
<evidence type="ECO:0000259" key="1">
    <source>
        <dbReference type="Pfam" id="PF00535"/>
    </source>
</evidence>
<dbReference type="CDD" id="cd04179">
    <property type="entry name" value="DPM_DPG-synthase_like"/>
    <property type="match status" value="1"/>
</dbReference>
<evidence type="ECO:0000313" key="2">
    <source>
        <dbReference type="EMBL" id="PJA15254.1"/>
    </source>
</evidence>
<evidence type="ECO:0000313" key="3">
    <source>
        <dbReference type="Proteomes" id="UP000228952"/>
    </source>
</evidence>
<feature type="domain" description="Glycosyltransferase 2-like" evidence="1">
    <location>
        <begin position="4"/>
        <end position="125"/>
    </location>
</feature>
<dbReference type="PANTHER" id="PTHR48090:SF7">
    <property type="entry name" value="RFBJ PROTEIN"/>
    <property type="match status" value="1"/>
</dbReference>
<organism evidence="2 3">
    <name type="scientific">Candidatus Dojkabacteria bacterium CG_4_10_14_0_2_um_filter_Dojkabacteria_WS6_41_15</name>
    <dbReference type="NCBI Taxonomy" id="2014249"/>
    <lineage>
        <taxon>Bacteria</taxon>
        <taxon>Candidatus Dojkabacteria</taxon>
    </lineage>
</organism>
<dbReference type="InterPro" id="IPR001173">
    <property type="entry name" value="Glyco_trans_2-like"/>
</dbReference>
<dbReference type="Gene3D" id="3.90.550.10">
    <property type="entry name" value="Spore Coat Polysaccharide Biosynthesis Protein SpsA, Chain A"/>
    <property type="match status" value="1"/>
</dbReference>
<dbReference type="PANTHER" id="PTHR48090">
    <property type="entry name" value="UNDECAPRENYL-PHOSPHATE 4-DEOXY-4-FORMAMIDO-L-ARABINOSE TRANSFERASE-RELATED"/>
    <property type="match status" value="1"/>
</dbReference>
<dbReference type="EMBL" id="PFQB01000021">
    <property type="protein sequence ID" value="PJA15254.1"/>
    <property type="molecule type" value="Genomic_DNA"/>
</dbReference>